<sequence length="250" mass="29039">MDWSKAKTILILAFLALNLFLVYQLLQARTEQNRDGQTSNTREELNQLAEERQIILKAKVPEETSQPQVNYLQVRPIKFHEPWKLNPDGTWTRAFNPPVTASGDRKKILSRYVDKVDRYVLQPDESTRERQVYYQQWDKRPLFDGRLVAEWKGRDRLAAIHQSRFKVTSQKSSTERVGVTATTALMSLIEKELISKGDTVLDIRLGYHGQSYDGNVRVLSPVWRIRTKHQTFYVNAFNGGIESSKSENQR</sequence>
<comment type="caution">
    <text evidence="2">The sequence shown here is derived from an EMBL/GenBank/DDBJ whole genome shotgun (WGS) entry which is preliminary data.</text>
</comment>
<dbReference type="EMBL" id="JBHSAP010000015">
    <property type="protein sequence ID" value="MFC4077263.1"/>
    <property type="molecule type" value="Genomic_DNA"/>
</dbReference>
<name>A0ABV8JE97_9BACL</name>
<evidence type="ECO:0000313" key="3">
    <source>
        <dbReference type="Proteomes" id="UP001595843"/>
    </source>
</evidence>
<dbReference type="Proteomes" id="UP001595843">
    <property type="component" value="Unassembled WGS sequence"/>
</dbReference>
<evidence type="ECO:0000259" key="1">
    <source>
        <dbReference type="Pfam" id="PF09648"/>
    </source>
</evidence>
<dbReference type="InterPro" id="IPR018604">
    <property type="entry name" value="YycI-like"/>
</dbReference>
<feature type="domain" description="Regulatory protein YycH-like" evidence="1">
    <location>
        <begin position="87"/>
        <end position="237"/>
    </location>
</feature>
<keyword evidence="3" id="KW-1185">Reference proteome</keyword>
<dbReference type="Gene3D" id="2.40.128.690">
    <property type="entry name" value="YycH protein, domain 3-like"/>
    <property type="match status" value="1"/>
</dbReference>
<dbReference type="Pfam" id="PF09648">
    <property type="entry name" value="YycI"/>
    <property type="match status" value="1"/>
</dbReference>
<organism evidence="2 3">
    <name type="scientific">Salinithrix halophila</name>
    <dbReference type="NCBI Taxonomy" id="1485204"/>
    <lineage>
        <taxon>Bacteria</taxon>
        <taxon>Bacillati</taxon>
        <taxon>Bacillota</taxon>
        <taxon>Bacilli</taxon>
        <taxon>Bacillales</taxon>
        <taxon>Thermoactinomycetaceae</taxon>
        <taxon>Salinithrix</taxon>
    </lineage>
</organism>
<gene>
    <name evidence="2" type="primary">yycI</name>
    <name evidence="2" type="ORF">ACFOUO_10685</name>
</gene>
<accession>A0ABV8JE97</accession>
<dbReference type="RefSeq" id="WP_380705007.1">
    <property type="nucleotide sequence ID" value="NZ_JBHSAP010000015.1"/>
</dbReference>
<reference evidence="3" key="1">
    <citation type="journal article" date="2019" name="Int. J. Syst. Evol. Microbiol.">
        <title>The Global Catalogue of Microorganisms (GCM) 10K type strain sequencing project: providing services to taxonomists for standard genome sequencing and annotation.</title>
        <authorList>
            <consortium name="The Broad Institute Genomics Platform"/>
            <consortium name="The Broad Institute Genome Sequencing Center for Infectious Disease"/>
            <person name="Wu L."/>
            <person name="Ma J."/>
        </authorList>
    </citation>
    <scope>NUCLEOTIDE SEQUENCE [LARGE SCALE GENOMIC DNA]</scope>
    <source>
        <strain evidence="3">IBRC-M 10813</strain>
    </source>
</reference>
<protein>
    <submittedName>
        <fullName evidence="2">Two-component system regulatory protein YycI</fullName>
    </submittedName>
</protein>
<evidence type="ECO:0000313" key="2">
    <source>
        <dbReference type="EMBL" id="MFC4077263.1"/>
    </source>
</evidence>
<proteinExistence type="predicted"/>